<keyword evidence="3" id="KW-1185">Reference proteome</keyword>
<dbReference type="Proteomes" id="UP001219862">
    <property type="component" value="Unassembled WGS sequence"/>
</dbReference>
<keyword evidence="1" id="KW-1133">Transmembrane helix</keyword>
<proteinExistence type="predicted"/>
<protein>
    <submittedName>
        <fullName evidence="2">Uncharacterized protein</fullName>
    </submittedName>
</protein>
<sequence>MTLLQLTHVKRWMDLHQGRHPVELCAWDLVLTAWVLSWMALPVSTLLGNWWMLPLCLAGFLLPTAYANWRRSLHRRGRLRCDWLTAL</sequence>
<evidence type="ECO:0000313" key="2">
    <source>
        <dbReference type="EMBL" id="MDC8784362.1"/>
    </source>
</evidence>
<organism evidence="2 3">
    <name type="scientific">Roseateles koreensis</name>
    <dbReference type="NCBI Taxonomy" id="2987526"/>
    <lineage>
        <taxon>Bacteria</taxon>
        <taxon>Pseudomonadati</taxon>
        <taxon>Pseudomonadota</taxon>
        <taxon>Betaproteobacteria</taxon>
        <taxon>Burkholderiales</taxon>
        <taxon>Sphaerotilaceae</taxon>
        <taxon>Roseateles</taxon>
    </lineage>
</organism>
<feature type="transmembrane region" description="Helical" evidence="1">
    <location>
        <begin position="47"/>
        <end position="69"/>
    </location>
</feature>
<comment type="caution">
    <text evidence="2">The sequence shown here is derived from an EMBL/GenBank/DDBJ whole genome shotgun (WGS) entry which is preliminary data.</text>
</comment>
<keyword evidence="1" id="KW-0472">Membrane</keyword>
<gene>
    <name evidence="2" type="ORF">PRZ01_04045</name>
</gene>
<keyword evidence="1" id="KW-0812">Transmembrane</keyword>
<evidence type="ECO:0000256" key="1">
    <source>
        <dbReference type="SAM" id="Phobius"/>
    </source>
</evidence>
<accession>A0ABT5KND6</accession>
<reference evidence="2 3" key="1">
    <citation type="submission" date="2022-10" db="EMBL/GenBank/DDBJ databases">
        <title>paucibacter sp. hw8 Genome sequencing.</title>
        <authorList>
            <person name="Park S."/>
        </authorList>
    </citation>
    <scope>NUCLEOTIDE SEQUENCE [LARGE SCALE GENOMIC DNA]</scope>
    <source>
        <strain evidence="3">hw8</strain>
    </source>
</reference>
<dbReference type="RefSeq" id="WP_273595480.1">
    <property type="nucleotide sequence ID" value="NZ_JAQQXS010000003.1"/>
</dbReference>
<name>A0ABT5KND6_9BURK</name>
<dbReference type="EMBL" id="JAQQXS010000003">
    <property type="protein sequence ID" value="MDC8784362.1"/>
    <property type="molecule type" value="Genomic_DNA"/>
</dbReference>
<evidence type="ECO:0000313" key="3">
    <source>
        <dbReference type="Proteomes" id="UP001219862"/>
    </source>
</evidence>
<feature type="transmembrane region" description="Helical" evidence="1">
    <location>
        <begin position="21"/>
        <end position="41"/>
    </location>
</feature>